<accession>A0ABW2LCR6</accession>
<evidence type="ECO:0000313" key="3">
    <source>
        <dbReference type="Proteomes" id="UP001596472"/>
    </source>
</evidence>
<keyword evidence="3" id="KW-1185">Reference proteome</keyword>
<name>A0ABW2LCR6_9BACT</name>
<dbReference type="RefSeq" id="WP_379714999.1">
    <property type="nucleotide sequence ID" value="NZ_JBHTBS010000011.1"/>
</dbReference>
<feature type="chain" id="PRO_5045496992" evidence="1">
    <location>
        <begin position="20"/>
        <end position="507"/>
    </location>
</feature>
<evidence type="ECO:0000313" key="2">
    <source>
        <dbReference type="EMBL" id="MFC7338970.1"/>
    </source>
</evidence>
<keyword evidence="1" id="KW-0732">Signal</keyword>
<dbReference type="Gene3D" id="3.90.1720.10">
    <property type="entry name" value="endopeptidase domain like (from Nostoc punctiforme)"/>
    <property type="match status" value="1"/>
</dbReference>
<dbReference type="InterPro" id="IPR024453">
    <property type="entry name" value="Peptidase_C92"/>
</dbReference>
<evidence type="ECO:0000256" key="1">
    <source>
        <dbReference type="SAM" id="SignalP"/>
    </source>
</evidence>
<dbReference type="SUPFAM" id="SSF54001">
    <property type="entry name" value="Cysteine proteinases"/>
    <property type="match status" value="1"/>
</dbReference>
<dbReference type="InterPro" id="IPR038765">
    <property type="entry name" value="Papain-like_cys_pep_sf"/>
</dbReference>
<comment type="caution">
    <text evidence="2">The sequence shown here is derived from an EMBL/GenBank/DDBJ whole genome shotgun (WGS) entry which is preliminary data.</text>
</comment>
<dbReference type="Proteomes" id="UP001596472">
    <property type="component" value="Unassembled WGS sequence"/>
</dbReference>
<sequence length="507" mass="55900">MRGVALLGLVGVAMISLQAGCLSTSSDAVSPHKFTSVAQVRAALKFGPAKLKSVSSQLALVRREFEEFSQEKKSGWTARGYMNARESERMEFMLFRFVSAQDVLSDMVGSLGGKHSEPLFPDKSTSAAAHVLVTDAQFLLVHHRAELVAQFASDPVAIAKLNEAFYRFEIPKGSYRKMHLSVTKPDVPRRLQAAWDLFEQETTSDGGSLVGNLQVIDQEYSALVGRVPEDRQRAMASLAKVQGKRLSEDLDHSEAAALARATEGEASDVAYEARKLLFKNVSRIKNPAVKVITFSDEQHAQVKRLLQPGDIILTYTAGYMSDVFIPGSFKHGITYIGSPAQRKAVGLNGARYNQATLSNGRDVDVIEAVAEGVIFNNLGYLMDTHVNRMAVLRPKLSERDRVAFLAEVFSYHGDAYDFLFDFADASKQVCTEVIWRGINGREGIDMALTKRGGHPTLSADDLVNYHFDSGGKHFEFVLFAETAGSDRRAVIHTGSQGEERLRLQMKK</sequence>
<dbReference type="Pfam" id="PF05708">
    <property type="entry name" value="Peptidase_C92"/>
    <property type="match status" value="1"/>
</dbReference>
<dbReference type="EMBL" id="JBHTBS010000011">
    <property type="protein sequence ID" value="MFC7338970.1"/>
    <property type="molecule type" value="Genomic_DNA"/>
</dbReference>
<reference evidence="3" key="1">
    <citation type="journal article" date="2019" name="Int. J. Syst. Evol. Microbiol.">
        <title>The Global Catalogue of Microorganisms (GCM) 10K type strain sequencing project: providing services to taxonomists for standard genome sequencing and annotation.</title>
        <authorList>
            <consortium name="The Broad Institute Genomics Platform"/>
            <consortium name="The Broad Institute Genome Sequencing Center for Infectious Disease"/>
            <person name="Wu L."/>
            <person name="Ma J."/>
        </authorList>
    </citation>
    <scope>NUCLEOTIDE SEQUENCE [LARGE SCALE GENOMIC DNA]</scope>
    <source>
        <strain evidence="3">CGMCC 4.1467</strain>
    </source>
</reference>
<proteinExistence type="predicted"/>
<gene>
    <name evidence="2" type="ORF">ACFQY0_17365</name>
</gene>
<feature type="signal peptide" evidence="1">
    <location>
        <begin position="1"/>
        <end position="19"/>
    </location>
</feature>
<organism evidence="2 3">
    <name type="scientific">Haloferula chungangensis</name>
    <dbReference type="NCBI Taxonomy" id="1048331"/>
    <lineage>
        <taxon>Bacteria</taxon>
        <taxon>Pseudomonadati</taxon>
        <taxon>Verrucomicrobiota</taxon>
        <taxon>Verrucomicrobiia</taxon>
        <taxon>Verrucomicrobiales</taxon>
        <taxon>Verrucomicrobiaceae</taxon>
        <taxon>Haloferula</taxon>
    </lineage>
</organism>
<protein>
    <submittedName>
        <fullName evidence="2">YiiX/YebB-like N1pC/P60 family cysteine hydrolase</fullName>
    </submittedName>
</protein>